<evidence type="ECO:0000313" key="3">
    <source>
        <dbReference type="Proteomes" id="UP000249218"/>
    </source>
</evidence>
<organism evidence="2 3">
    <name type="scientific">Helicoverpa armigera</name>
    <name type="common">Cotton bollworm</name>
    <name type="synonym">Heliothis armigera</name>
    <dbReference type="NCBI Taxonomy" id="29058"/>
    <lineage>
        <taxon>Eukaryota</taxon>
        <taxon>Metazoa</taxon>
        <taxon>Ecdysozoa</taxon>
        <taxon>Arthropoda</taxon>
        <taxon>Hexapoda</taxon>
        <taxon>Insecta</taxon>
        <taxon>Pterygota</taxon>
        <taxon>Neoptera</taxon>
        <taxon>Endopterygota</taxon>
        <taxon>Lepidoptera</taxon>
        <taxon>Glossata</taxon>
        <taxon>Ditrysia</taxon>
        <taxon>Noctuoidea</taxon>
        <taxon>Noctuidae</taxon>
        <taxon>Heliothinae</taxon>
        <taxon>Helicoverpa</taxon>
    </lineage>
</organism>
<keyword evidence="3" id="KW-1185">Reference proteome</keyword>
<sequence>MVYSVVHGVVAIDLLAEGGQLNVNEELIKRGFAVPCEESYESKMNHDLREMAYDLNLAQKRAHNREQMELAYYQLNEIEPPRAKDCNSDVCLKGPHSPLETSVHTMMLLVAGDVGCNEGNTRLTLRHTTLMPNIPGLPAILALLFCPVLLKKRRKHRQPECVPQAWEWRSVPEDDILEISVPDMGERSVIYPLHAPTELYPVARDVLLELKKENDQLKLLVSR</sequence>
<keyword evidence="1" id="KW-0472">Membrane</keyword>
<feature type="transmembrane region" description="Helical" evidence="1">
    <location>
        <begin position="130"/>
        <end position="150"/>
    </location>
</feature>
<evidence type="ECO:0000313" key="2">
    <source>
        <dbReference type="EMBL" id="PZC74995.1"/>
    </source>
</evidence>
<gene>
    <name evidence="2" type="primary">HaOG206820</name>
    <name evidence="2" type="ORF">B5X24_HaOG206820</name>
</gene>
<dbReference type="EMBL" id="KZ150014">
    <property type="protein sequence ID" value="PZC74995.1"/>
    <property type="molecule type" value="Genomic_DNA"/>
</dbReference>
<reference evidence="2 3" key="1">
    <citation type="journal article" date="2017" name="BMC Biol.">
        <title>Genomic innovations, transcriptional plasticity and gene loss underlying the evolution and divergence of two highly polyphagous and invasive Helicoverpa pest species.</title>
        <authorList>
            <person name="Pearce S.L."/>
            <person name="Clarke D.F."/>
            <person name="East P.D."/>
            <person name="Elfekih S."/>
            <person name="Gordon K.H."/>
            <person name="Jermiin L.S."/>
            <person name="McGaughran A."/>
            <person name="Oakeshott J.G."/>
            <person name="Papanikolaou A."/>
            <person name="Perera O.P."/>
            <person name="Rane R.V."/>
            <person name="Richards S."/>
            <person name="Tay W.T."/>
            <person name="Walsh T.K."/>
            <person name="Anderson A."/>
            <person name="Anderson C.J."/>
            <person name="Asgari S."/>
            <person name="Board P.G."/>
            <person name="Bretschneider A."/>
            <person name="Campbell P.M."/>
            <person name="Chertemps T."/>
            <person name="Christeller J.T."/>
            <person name="Coppin C.W."/>
            <person name="Downes S.J."/>
            <person name="Duan G."/>
            <person name="Farnsworth C.A."/>
            <person name="Good R.T."/>
            <person name="Han L.B."/>
            <person name="Han Y.C."/>
            <person name="Hatje K."/>
            <person name="Horne I."/>
            <person name="Huang Y.P."/>
            <person name="Hughes D.S."/>
            <person name="Jacquin-Joly E."/>
            <person name="James W."/>
            <person name="Jhangiani S."/>
            <person name="Kollmar M."/>
            <person name="Kuwar S.S."/>
            <person name="Li S."/>
            <person name="Liu N.Y."/>
            <person name="Maibeche M.T."/>
            <person name="Miller J.R."/>
            <person name="Montagne N."/>
            <person name="Perry T."/>
            <person name="Qu J."/>
            <person name="Song S.V."/>
            <person name="Sutton G.G."/>
            <person name="Vogel H."/>
            <person name="Walenz B.P."/>
            <person name="Xu W."/>
            <person name="Zhang H.J."/>
            <person name="Zou Z."/>
            <person name="Batterham P."/>
            <person name="Edwards O.R."/>
            <person name="Feyereisen R."/>
            <person name="Gibbs R.A."/>
            <person name="Heckel D.G."/>
            <person name="McGrath A."/>
            <person name="Robin C."/>
            <person name="Scherer S.E."/>
            <person name="Worley K.C."/>
            <person name="Wu Y.D."/>
        </authorList>
    </citation>
    <scope>NUCLEOTIDE SEQUENCE [LARGE SCALE GENOMIC DNA]</scope>
    <source>
        <strain evidence="2">Harm_GR_Male_#8</strain>
        <tissue evidence="2">Whole organism</tissue>
    </source>
</reference>
<keyword evidence="1" id="KW-1133">Transmembrane helix</keyword>
<name>A0A2W1BMZ1_HELAM</name>
<accession>A0A2W1BMZ1</accession>
<evidence type="ECO:0000256" key="1">
    <source>
        <dbReference type="SAM" id="Phobius"/>
    </source>
</evidence>
<proteinExistence type="predicted"/>
<dbReference type="Proteomes" id="UP000249218">
    <property type="component" value="Unassembled WGS sequence"/>
</dbReference>
<dbReference type="OrthoDB" id="66977at2759"/>
<dbReference type="AlphaFoldDB" id="A0A2W1BMZ1"/>
<keyword evidence="1" id="KW-0812">Transmembrane</keyword>
<protein>
    <submittedName>
        <fullName evidence="2">Uncharacterized protein</fullName>
    </submittedName>
</protein>